<keyword evidence="2" id="KW-0540">Nuclease</keyword>
<dbReference type="InterPro" id="IPR003615">
    <property type="entry name" value="HNH_nuc"/>
</dbReference>
<dbReference type="STRING" id="1121877.FEAC_08140"/>
<keyword evidence="3" id="KW-1185">Reference proteome</keyword>
<dbReference type="Pfam" id="PF01844">
    <property type="entry name" value="HNH"/>
    <property type="match status" value="1"/>
</dbReference>
<feature type="domain" description="HNH nuclease" evidence="1">
    <location>
        <begin position="81"/>
        <end position="130"/>
    </location>
</feature>
<dbReference type="Gene3D" id="1.10.30.50">
    <property type="match status" value="1"/>
</dbReference>
<reference evidence="2 3" key="1">
    <citation type="submission" date="2015-01" db="EMBL/GenBank/DDBJ databases">
        <title>Draft genome of the acidophilic iron oxidizer Ferrimicrobium acidiphilum strain T23.</title>
        <authorList>
            <person name="Poehlein A."/>
            <person name="Eisen S."/>
            <person name="Schloemann M."/>
            <person name="Johnson B.D."/>
            <person name="Daniel R."/>
            <person name="Muehling M."/>
        </authorList>
    </citation>
    <scope>NUCLEOTIDE SEQUENCE [LARGE SCALE GENOMIC DNA]</scope>
    <source>
        <strain evidence="2 3">T23</strain>
    </source>
</reference>
<proteinExistence type="predicted"/>
<keyword evidence="2" id="KW-0378">Hydrolase</keyword>
<organism evidence="2 3">
    <name type="scientific">Ferrimicrobium acidiphilum DSM 19497</name>
    <dbReference type="NCBI Taxonomy" id="1121877"/>
    <lineage>
        <taxon>Bacteria</taxon>
        <taxon>Bacillati</taxon>
        <taxon>Actinomycetota</taxon>
        <taxon>Acidimicrobiia</taxon>
        <taxon>Acidimicrobiales</taxon>
        <taxon>Acidimicrobiaceae</taxon>
        <taxon>Ferrimicrobium</taxon>
    </lineage>
</organism>
<gene>
    <name evidence="2" type="ORF">FEAC_08140</name>
</gene>
<dbReference type="GO" id="GO:0004519">
    <property type="term" value="F:endonuclease activity"/>
    <property type="evidence" value="ECO:0007669"/>
    <property type="project" value="UniProtKB-KW"/>
</dbReference>
<evidence type="ECO:0000313" key="2">
    <source>
        <dbReference type="EMBL" id="KJE77380.1"/>
    </source>
</evidence>
<dbReference type="GO" id="GO:0003676">
    <property type="term" value="F:nucleic acid binding"/>
    <property type="evidence" value="ECO:0007669"/>
    <property type="project" value="InterPro"/>
</dbReference>
<dbReference type="PATRIC" id="fig|1121877.4.peg.868"/>
<dbReference type="PANTHER" id="PTHR33877:SF2">
    <property type="entry name" value="OS07G0170200 PROTEIN"/>
    <property type="match status" value="1"/>
</dbReference>
<accession>A0A0D8FVS6</accession>
<dbReference type="AlphaFoldDB" id="A0A0D8FVS6"/>
<dbReference type="InterPro" id="IPR052892">
    <property type="entry name" value="NA-targeting_endonuclease"/>
</dbReference>
<sequence>MVLRRGWLGNAVAGVLVLNASYEALCVVSTHRAIGLVVVGKADVVLETSTLLHSARMVIAEPSVIRLRYFVRVPHLRRVAPTKRAIFARDHYQCQYCGAPAENVDHVIPRSRGGPHRWDNVVASCRSCNSRKRDRLLSETSFVLHRPPQVPRGRTSAIILLGLVRDEWMPYLDYEFHLQERPYQELSG</sequence>
<dbReference type="GO" id="GO:0008270">
    <property type="term" value="F:zinc ion binding"/>
    <property type="evidence" value="ECO:0007669"/>
    <property type="project" value="InterPro"/>
</dbReference>
<dbReference type="InterPro" id="IPR002711">
    <property type="entry name" value="HNH"/>
</dbReference>
<dbReference type="EMBL" id="JXUW01000005">
    <property type="protein sequence ID" value="KJE77380.1"/>
    <property type="molecule type" value="Genomic_DNA"/>
</dbReference>
<protein>
    <submittedName>
        <fullName evidence="2">HNH endonuclease</fullName>
    </submittedName>
</protein>
<dbReference type="eggNOG" id="COG1403">
    <property type="taxonomic scope" value="Bacteria"/>
</dbReference>
<keyword evidence="2" id="KW-0255">Endonuclease</keyword>
<name>A0A0D8FVS6_9ACTN</name>
<evidence type="ECO:0000259" key="1">
    <source>
        <dbReference type="SMART" id="SM00507"/>
    </source>
</evidence>
<evidence type="ECO:0000313" key="3">
    <source>
        <dbReference type="Proteomes" id="UP000032336"/>
    </source>
</evidence>
<dbReference type="PANTHER" id="PTHR33877">
    <property type="entry name" value="SLL1193 PROTEIN"/>
    <property type="match status" value="1"/>
</dbReference>
<dbReference type="SMART" id="SM00507">
    <property type="entry name" value="HNHc"/>
    <property type="match status" value="1"/>
</dbReference>
<comment type="caution">
    <text evidence="2">The sequence shown here is derived from an EMBL/GenBank/DDBJ whole genome shotgun (WGS) entry which is preliminary data.</text>
</comment>
<dbReference type="CDD" id="cd00085">
    <property type="entry name" value="HNHc"/>
    <property type="match status" value="1"/>
</dbReference>
<dbReference type="Proteomes" id="UP000032336">
    <property type="component" value="Unassembled WGS sequence"/>
</dbReference>